<evidence type="ECO:0000313" key="3">
    <source>
        <dbReference type="Proteomes" id="UP000463388"/>
    </source>
</evidence>
<sequence length="185" mass="20491">MKVYTDGVMADAESLASATLEQRVARLENRCSISEAIAHYARCVDARDAVGVASFFTEDGQLHGPGFPAVCGRAAIERFYGRLLPAMSSSTHLVSNLQIMEEDPASALAACVLWAWEGFGDELTFEGTPQGENRFSLGRYEFHFVREQDGQWRAQAMHVHFAGQTGTGRFAEHLNRPWPPRPTQD</sequence>
<proteinExistence type="predicted"/>
<protein>
    <recommendedName>
        <fullName evidence="1">SnoaL-like domain-containing protein</fullName>
    </recommendedName>
</protein>
<evidence type="ECO:0000259" key="1">
    <source>
        <dbReference type="Pfam" id="PF13577"/>
    </source>
</evidence>
<dbReference type="OrthoDB" id="1492465at2"/>
<dbReference type="InterPro" id="IPR032710">
    <property type="entry name" value="NTF2-like_dom_sf"/>
</dbReference>
<keyword evidence="3" id="KW-1185">Reference proteome</keyword>
<dbReference type="Proteomes" id="UP000463388">
    <property type="component" value="Unassembled WGS sequence"/>
</dbReference>
<dbReference type="CDD" id="cd00531">
    <property type="entry name" value="NTF2_like"/>
    <property type="match status" value="1"/>
</dbReference>
<organism evidence="2 3">
    <name type="scientific">Adlercreutzia mucosicola</name>
    <dbReference type="NCBI Taxonomy" id="580026"/>
    <lineage>
        <taxon>Bacteria</taxon>
        <taxon>Bacillati</taxon>
        <taxon>Actinomycetota</taxon>
        <taxon>Coriobacteriia</taxon>
        <taxon>Eggerthellales</taxon>
        <taxon>Eggerthellaceae</taxon>
        <taxon>Adlercreutzia</taxon>
    </lineage>
</organism>
<dbReference type="InterPro" id="IPR037401">
    <property type="entry name" value="SnoaL-like"/>
</dbReference>
<dbReference type="EMBL" id="WSRR01000036">
    <property type="protein sequence ID" value="MVX61883.1"/>
    <property type="molecule type" value="Genomic_DNA"/>
</dbReference>
<feature type="domain" description="SnoaL-like" evidence="1">
    <location>
        <begin position="26"/>
        <end position="157"/>
    </location>
</feature>
<accession>A0A6N8JPG6</accession>
<dbReference type="SUPFAM" id="SSF54427">
    <property type="entry name" value="NTF2-like"/>
    <property type="match status" value="1"/>
</dbReference>
<reference evidence="2 3" key="1">
    <citation type="submission" date="2019-12" db="EMBL/GenBank/DDBJ databases">
        <title>Microbes associate with the intestines of laboratory mice.</title>
        <authorList>
            <person name="Navarre W."/>
            <person name="Wong E."/>
        </authorList>
    </citation>
    <scope>NUCLEOTIDE SEQUENCE [LARGE SCALE GENOMIC DNA]</scope>
    <source>
        <strain evidence="2 3">NM66_B29</strain>
    </source>
</reference>
<dbReference type="Pfam" id="PF13577">
    <property type="entry name" value="SnoaL_4"/>
    <property type="match status" value="1"/>
</dbReference>
<name>A0A6N8JPG6_9ACTN</name>
<comment type="caution">
    <text evidence="2">The sequence shown here is derived from an EMBL/GenBank/DDBJ whole genome shotgun (WGS) entry which is preliminary data.</text>
</comment>
<dbReference type="Gene3D" id="3.10.450.50">
    <property type="match status" value="1"/>
</dbReference>
<evidence type="ECO:0000313" key="2">
    <source>
        <dbReference type="EMBL" id="MVX61883.1"/>
    </source>
</evidence>
<dbReference type="RefSeq" id="WP_160347279.1">
    <property type="nucleotide sequence ID" value="NZ_WSRR01000036.1"/>
</dbReference>
<gene>
    <name evidence="2" type="ORF">GKZ27_10550</name>
</gene>
<dbReference type="AlphaFoldDB" id="A0A6N8JPG6"/>